<dbReference type="Pfam" id="PF04967">
    <property type="entry name" value="HTH_10"/>
    <property type="match status" value="1"/>
</dbReference>
<dbReference type="Proteomes" id="UP000427373">
    <property type="component" value="Chromosome"/>
</dbReference>
<name>A0A650CKL0_SULOH</name>
<dbReference type="AlphaFoldDB" id="A0A650CKL0"/>
<feature type="domain" description="HTH bat-type" evidence="1">
    <location>
        <begin position="154"/>
        <end position="205"/>
    </location>
</feature>
<dbReference type="Proteomes" id="UP000582213">
    <property type="component" value="Unassembled WGS sequence"/>
</dbReference>
<dbReference type="OrthoDB" id="27447at2157"/>
<dbReference type="EMBL" id="CP045484">
    <property type="protein sequence ID" value="QGR18292.1"/>
    <property type="molecule type" value="Genomic_DNA"/>
</dbReference>
<reference evidence="2 5" key="2">
    <citation type="submission" date="2020-08" db="EMBL/GenBank/DDBJ databases">
        <title>Genomic Encyclopedia of Type Strains, Phase IV (KMG-IV): sequencing the most valuable type-strain genomes for metagenomic binning, comparative biology and taxonomic classification.</title>
        <authorList>
            <person name="Goeker M."/>
        </authorList>
    </citation>
    <scope>NUCLEOTIDE SEQUENCE [LARGE SCALE GENOMIC DNA]</scope>
    <source>
        <strain evidence="2 5">DSM 12421</strain>
    </source>
</reference>
<proteinExistence type="predicted"/>
<dbReference type="InterPro" id="IPR007050">
    <property type="entry name" value="HTH_bacterioopsin"/>
</dbReference>
<evidence type="ECO:0000313" key="4">
    <source>
        <dbReference type="Proteomes" id="UP000427373"/>
    </source>
</evidence>
<sequence length="221" mass="25965">MRNFNNYPIKLVTLHIIHENCWSRYYLNDDLVKILDLIPYMEKNLLRVFAITSEKGYKTIEKLKFDGKIKEIFNVYRDGNGIFIDLARDFDSSVLSIINKNNGIVLNTAKYEGMEIWNILIYEHKINRMLKELDDIAQIEKIKISDHIPLTNTLSDNELKILSIAYENGYFDYPRKIKSGELASLLGISQSTLIYYLRNAERKIIGQFLRKSRMEQTDEQV</sequence>
<evidence type="ECO:0000259" key="1">
    <source>
        <dbReference type="Pfam" id="PF04967"/>
    </source>
</evidence>
<dbReference type="RefSeq" id="WP_156015784.1">
    <property type="nucleotide sequence ID" value="NZ_CP045484.1"/>
</dbReference>
<dbReference type="EMBL" id="JACHFY010000006">
    <property type="protein sequence ID" value="MBB5253725.1"/>
    <property type="molecule type" value="Genomic_DNA"/>
</dbReference>
<evidence type="ECO:0000313" key="5">
    <source>
        <dbReference type="Proteomes" id="UP000582213"/>
    </source>
</evidence>
<accession>A0A650CKL0</accession>
<reference evidence="3 4" key="1">
    <citation type="submission" date="2019-10" db="EMBL/GenBank/DDBJ databases">
        <title>Genome Sequences from Six Type Strain Members of the Archaeal Family Sulfolobaceae: Acidianus ambivalens, Acidianus infernus, Metallosphaera prunae, Stygiolobus azoricus, Sulfolobus metallicus, and Sulfurisphaera ohwakuensis.</title>
        <authorList>
            <person name="Counts J.A."/>
            <person name="Kelly R.M."/>
        </authorList>
    </citation>
    <scope>NUCLEOTIDE SEQUENCE [LARGE SCALE GENOMIC DNA]</scope>
    <source>
        <strain evidence="3 4">TA-1</strain>
    </source>
</reference>
<dbReference type="PANTHER" id="PTHR34236">
    <property type="entry name" value="DIMETHYL SULFOXIDE REDUCTASE TRANSCRIPTIONAL ACTIVATOR"/>
    <property type="match status" value="1"/>
</dbReference>
<dbReference type="GeneID" id="42802518"/>
<dbReference type="PANTHER" id="PTHR34236:SF1">
    <property type="entry name" value="DIMETHYL SULFOXIDE REDUCTASE TRANSCRIPTIONAL ACTIVATOR"/>
    <property type="match status" value="1"/>
</dbReference>
<protein>
    <submittedName>
        <fullName evidence="3">Bacterio-opsin activator</fullName>
    </submittedName>
    <submittedName>
        <fullName evidence="2">Putative DNA binding protein</fullName>
    </submittedName>
</protein>
<evidence type="ECO:0000313" key="3">
    <source>
        <dbReference type="EMBL" id="QGR18292.1"/>
    </source>
</evidence>
<keyword evidence="4" id="KW-1185">Reference proteome</keyword>
<evidence type="ECO:0000313" key="2">
    <source>
        <dbReference type="EMBL" id="MBB5253725.1"/>
    </source>
</evidence>
<dbReference type="KEGG" id="soh:D1869_14685"/>
<gene>
    <name evidence="3" type="ORF">D1869_14685</name>
    <name evidence="2" type="ORF">HNQ62_001495</name>
</gene>
<organism evidence="3 4">
    <name type="scientific">Sulfurisphaera ohwakuensis</name>
    <dbReference type="NCBI Taxonomy" id="69656"/>
    <lineage>
        <taxon>Archaea</taxon>
        <taxon>Thermoproteota</taxon>
        <taxon>Thermoprotei</taxon>
        <taxon>Sulfolobales</taxon>
        <taxon>Sulfolobaceae</taxon>
        <taxon>Sulfurisphaera</taxon>
    </lineage>
</organism>